<dbReference type="RefSeq" id="WP_082059420.1">
    <property type="nucleotide sequence ID" value="NZ_BAFN01000002.1"/>
</dbReference>
<sequence>MNMLFLLKVEIKQMPQMPVKDFLGYVIKEWEYFSRFQRRGKILAGGKLAGRRGAAAIIDAESNEEMEEIVAKLPLFPFFTDIEITPLVPMEKALLDTKRIHSLMQ</sequence>
<protein>
    <submittedName>
        <fullName evidence="2">Muconolactone D-isomerase</fullName>
    </submittedName>
</protein>
<dbReference type="InterPro" id="IPR026029">
    <property type="entry name" value="MLI_dom"/>
</dbReference>
<gene>
    <name evidence="2" type="ORF">BROSI_B0025</name>
</gene>
<reference evidence="3" key="1">
    <citation type="journal article" date="2015" name="Genome Announc.">
        <title>Draft Genome Sequence of an Anaerobic Ammonium-Oxidizing Bacterium, "Candidatus Brocadia sinica".</title>
        <authorList>
            <person name="Oshiki M."/>
            <person name="Shinyako-Hata K."/>
            <person name="Satoh H."/>
            <person name="Okabe S."/>
        </authorList>
    </citation>
    <scope>NUCLEOTIDE SEQUENCE [LARGE SCALE GENOMIC DNA]</scope>
    <source>
        <strain evidence="3">JPN1</strain>
    </source>
</reference>
<dbReference type="InterPro" id="IPR011008">
    <property type="entry name" value="Dimeric_a/b-barrel"/>
</dbReference>
<evidence type="ECO:0000313" key="2">
    <source>
        <dbReference type="EMBL" id="GAN35387.1"/>
    </source>
</evidence>
<comment type="caution">
    <text evidence="2">The sequence shown here is derived from an EMBL/GenBank/DDBJ whole genome shotgun (WGS) entry which is preliminary data.</text>
</comment>
<organism evidence="2 3">
    <name type="scientific">Candidatus Brocadia sinica JPN1</name>
    <dbReference type="NCBI Taxonomy" id="1197129"/>
    <lineage>
        <taxon>Bacteria</taxon>
        <taxon>Pseudomonadati</taxon>
        <taxon>Planctomycetota</taxon>
        <taxon>Candidatus Brocadiia</taxon>
        <taxon>Candidatus Brocadiales</taxon>
        <taxon>Candidatus Brocadiaceae</taxon>
        <taxon>Candidatus Brocadia</taxon>
    </lineage>
</organism>
<keyword evidence="3" id="KW-1185">Reference proteome</keyword>
<dbReference type="EMBL" id="BAFN01000002">
    <property type="protein sequence ID" value="GAN35387.1"/>
    <property type="molecule type" value="Genomic_DNA"/>
</dbReference>
<name>A0ABQ0K2Q2_9BACT</name>
<dbReference type="Gene3D" id="3.30.70.1060">
    <property type="entry name" value="Dimeric alpha+beta barrel"/>
    <property type="match status" value="1"/>
</dbReference>
<dbReference type="Pfam" id="PF02426">
    <property type="entry name" value="MIase"/>
    <property type="match status" value="1"/>
</dbReference>
<accession>A0ABQ0K2Q2</accession>
<dbReference type="Proteomes" id="UP000032309">
    <property type="component" value="Unassembled WGS sequence"/>
</dbReference>
<feature type="domain" description="Muconolactone isomerase" evidence="1">
    <location>
        <begin position="3"/>
        <end position="88"/>
    </location>
</feature>
<evidence type="ECO:0000259" key="1">
    <source>
        <dbReference type="Pfam" id="PF02426"/>
    </source>
</evidence>
<dbReference type="SUPFAM" id="SSF54909">
    <property type="entry name" value="Dimeric alpha+beta barrel"/>
    <property type="match status" value="1"/>
</dbReference>
<evidence type="ECO:0000313" key="3">
    <source>
        <dbReference type="Proteomes" id="UP000032309"/>
    </source>
</evidence>
<proteinExistence type="predicted"/>